<keyword evidence="14" id="KW-0961">Cell wall biogenesis/degradation</keyword>
<accession>A0A9D1TJ06</accession>
<dbReference type="Pfam" id="PF00905">
    <property type="entry name" value="Transpeptidase"/>
    <property type="match status" value="1"/>
</dbReference>
<feature type="domain" description="Penicillin-binding protein transpeptidase" evidence="18">
    <location>
        <begin position="313"/>
        <end position="555"/>
    </location>
</feature>
<evidence type="ECO:0000256" key="12">
    <source>
        <dbReference type="ARBA" id="ARBA00023136"/>
    </source>
</evidence>
<comment type="catalytic activity">
    <reaction evidence="15">
        <text>Preferential cleavage: (Ac)2-L-Lys-D-Ala-|-D-Ala. Also transpeptidation of peptidyl-alanyl moieties that are N-acyl substituents of D-alanine.</text>
        <dbReference type="EC" id="3.4.16.4"/>
    </reaction>
</comment>
<keyword evidence="12 17" id="KW-0472">Membrane</keyword>
<keyword evidence="10" id="KW-0133">Cell shape</keyword>
<evidence type="ECO:0000256" key="4">
    <source>
        <dbReference type="ARBA" id="ARBA00022475"/>
    </source>
</evidence>
<keyword evidence="17" id="KW-0812">Transmembrane</keyword>
<keyword evidence="8" id="KW-0808">Transferase</keyword>
<comment type="similarity">
    <text evidence="2">In the C-terminal section; belongs to the transpeptidase family.</text>
</comment>
<evidence type="ECO:0000256" key="5">
    <source>
        <dbReference type="ARBA" id="ARBA00022645"/>
    </source>
</evidence>
<dbReference type="GO" id="GO:0006508">
    <property type="term" value="P:proteolysis"/>
    <property type="evidence" value="ECO:0007669"/>
    <property type="project" value="UniProtKB-KW"/>
</dbReference>
<keyword evidence="17" id="KW-1133">Transmembrane helix</keyword>
<dbReference type="SUPFAM" id="SSF56601">
    <property type="entry name" value="beta-lactamase/transpeptidase-like"/>
    <property type="match status" value="1"/>
</dbReference>
<dbReference type="InterPro" id="IPR001264">
    <property type="entry name" value="Glyco_trans_51"/>
</dbReference>
<dbReference type="AlphaFoldDB" id="A0A9D1TJ06"/>
<dbReference type="GO" id="GO:0009252">
    <property type="term" value="P:peptidoglycan biosynthetic process"/>
    <property type="evidence" value="ECO:0007669"/>
    <property type="project" value="UniProtKB-KW"/>
</dbReference>
<keyword evidence="4" id="KW-1003">Cell membrane</keyword>
<comment type="subcellular location">
    <subcellularLocation>
        <location evidence="1">Cell membrane</location>
    </subcellularLocation>
</comment>
<dbReference type="Gene3D" id="3.40.710.10">
    <property type="entry name" value="DD-peptidase/beta-lactamase superfamily"/>
    <property type="match status" value="1"/>
</dbReference>
<gene>
    <name evidence="20" type="ORF">H9895_01175</name>
</gene>
<evidence type="ECO:0000256" key="8">
    <source>
        <dbReference type="ARBA" id="ARBA00022679"/>
    </source>
</evidence>
<sequence length="660" mass="74782">MSWVKKLCLGMAIIFFFFCLAFGSILFFAYKQGPPPIMAETETILYDRYDQSIFQNKTETTPLKLEDISSDFTDALLVTEDKDFYKHVGFDFKRMLKAVMNNIQAGALKEGASTITQQLAKNLYLSNEKTFERKLKEAFYTIRLEMFYDKETILATYMQSIYFGHGIYGIEDASHYFFEKESKDLTLAESAMLAGIPKGPTYYSPLNDETRATERQHFILNKLREEKVIQEADYVKAKQATLTFERAENDVSSARTYFTDYTLKEAAEILHMSEQQLLQQGLHIYTTFDPAIQNDAEQAVHTYMTDSELQIGTITMDVQTGAIRSMIGGKDYAESSFNRAIHANRMVGSTFKPFLYYAALEHHFTPSSILVSKPTAFTTSEDTLYEPGNFNDYYANGPITLMTALALSDNIYAVKTNVLLSANTVIETTKKFGITAPLPNVPSLALGTASISLLEMTNGYRTIANSGKFAQSYTIEKITRPDGKVLYEHASEEEQVLDERKNYILIDLMKGMFDERLNDYMTVTGASISPMLTREYAGKSGTTDADSWMIGFSPTLVTGVWTGYDQNTTIQVNEEKLIAKKVWAETMERAHETVEEVSFQKPDGLVEKVIDPKTGLLATDQCEMRRTAYFEKGTEPTTYCSNEQTNVNIPFWQLFLRFSS</sequence>
<evidence type="ECO:0000256" key="3">
    <source>
        <dbReference type="ARBA" id="ARBA00007739"/>
    </source>
</evidence>
<evidence type="ECO:0000256" key="11">
    <source>
        <dbReference type="ARBA" id="ARBA00022984"/>
    </source>
</evidence>
<keyword evidence="13" id="KW-0511">Multifunctional enzyme</keyword>
<dbReference type="InterPro" id="IPR050396">
    <property type="entry name" value="Glycosyltr_51/Transpeptidase"/>
</dbReference>
<dbReference type="InterPro" id="IPR036950">
    <property type="entry name" value="PBP_transglycosylase"/>
</dbReference>
<evidence type="ECO:0000256" key="15">
    <source>
        <dbReference type="ARBA" id="ARBA00034000"/>
    </source>
</evidence>
<dbReference type="Proteomes" id="UP000823937">
    <property type="component" value="Unassembled WGS sequence"/>
</dbReference>
<evidence type="ECO:0000256" key="16">
    <source>
        <dbReference type="ARBA" id="ARBA00049902"/>
    </source>
</evidence>
<evidence type="ECO:0000259" key="18">
    <source>
        <dbReference type="Pfam" id="PF00905"/>
    </source>
</evidence>
<evidence type="ECO:0000256" key="1">
    <source>
        <dbReference type="ARBA" id="ARBA00004236"/>
    </source>
</evidence>
<comment type="caution">
    <text evidence="20">The sequence shown here is derived from an EMBL/GenBank/DDBJ whole genome shotgun (WGS) entry which is preliminary data.</text>
</comment>
<dbReference type="SUPFAM" id="SSF53955">
    <property type="entry name" value="Lysozyme-like"/>
    <property type="match status" value="1"/>
</dbReference>
<reference evidence="20" key="1">
    <citation type="journal article" date="2021" name="PeerJ">
        <title>Extensive microbial diversity within the chicken gut microbiome revealed by metagenomics and culture.</title>
        <authorList>
            <person name="Gilroy R."/>
            <person name="Ravi A."/>
            <person name="Getino M."/>
            <person name="Pursley I."/>
            <person name="Horton D.L."/>
            <person name="Alikhan N.F."/>
            <person name="Baker D."/>
            <person name="Gharbi K."/>
            <person name="Hall N."/>
            <person name="Watson M."/>
            <person name="Adriaenssens E.M."/>
            <person name="Foster-Nyarko E."/>
            <person name="Jarju S."/>
            <person name="Secka A."/>
            <person name="Antonio M."/>
            <person name="Oren A."/>
            <person name="Chaudhuri R.R."/>
            <person name="La Ragione R."/>
            <person name="Hildebrand F."/>
            <person name="Pallen M.J."/>
        </authorList>
    </citation>
    <scope>NUCLEOTIDE SEQUENCE</scope>
    <source>
        <strain evidence="20">CHK169-2315</strain>
    </source>
</reference>
<evidence type="ECO:0000256" key="17">
    <source>
        <dbReference type="SAM" id="Phobius"/>
    </source>
</evidence>
<dbReference type="GO" id="GO:0008658">
    <property type="term" value="F:penicillin binding"/>
    <property type="evidence" value="ECO:0007669"/>
    <property type="project" value="InterPro"/>
</dbReference>
<keyword evidence="7" id="KW-0328">Glycosyltransferase</keyword>
<organism evidence="20 21">
    <name type="scientific">Candidatus Pseudogracilibacillus intestinigallinarum</name>
    <dbReference type="NCBI Taxonomy" id="2838742"/>
    <lineage>
        <taxon>Bacteria</taxon>
        <taxon>Bacillati</taxon>
        <taxon>Bacillota</taxon>
        <taxon>Bacilli</taxon>
        <taxon>Bacillales</taxon>
        <taxon>Bacillaceae</taxon>
        <taxon>Pseudogracilibacillus</taxon>
    </lineage>
</organism>
<feature type="transmembrane region" description="Helical" evidence="17">
    <location>
        <begin position="7"/>
        <end position="30"/>
    </location>
</feature>
<evidence type="ECO:0000259" key="19">
    <source>
        <dbReference type="Pfam" id="PF00912"/>
    </source>
</evidence>
<dbReference type="GO" id="GO:0009002">
    <property type="term" value="F:serine-type D-Ala-D-Ala carboxypeptidase activity"/>
    <property type="evidence" value="ECO:0007669"/>
    <property type="project" value="UniProtKB-EC"/>
</dbReference>
<protein>
    <submittedName>
        <fullName evidence="20">Penicillin-binding protein</fullName>
    </submittedName>
</protein>
<dbReference type="GO" id="GO:0071555">
    <property type="term" value="P:cell wall organization"/>
    <property type="evidence" value="ECO:0007669"/>
    <property type="project" value="UniProtKB-KW"/>
</dbReference>
<evidence type="ECO:0000313" key="21">
    <source>
        <dbReference type="Proteomes" id="UP000823937"/>
    </source>
</evidence>
<evidence type="ECO:0000256" key="6">
    <source>
        <dbReference type="ARBA" id="ARBA00022670"/>
    </source>
</evidence>
<dbReference type="Pfam" id="PF00912">
    <property type="entry name" value="Transgly"/>
    <property type="match status" value="1"/>
</dbReference>
<dbReference type="PANTHER" id="PTHR32282:SF11">
    <property type="entry name" value="PENICILLIN-BINDING PROTEIN 1B"/>
    <property type="match status" value="1"/>
</dbReference>
<evidence type="ECO:0000256" key="7">
    <source>
        <dbReference type="ARBA" id="ARBA00022676"/>
    </source>
</evidence>
<comment type="similarity">
    <text evidence="3">In the N-terminal section; belongs to the glycosyltransferase 51 family.</text>
</comment>
<dbReference type="InterPro" id="IPR023346">
    <property type="entry name" value="Lysozyme-like_dom_sf"/>
</dbReference>
<evidence type="ECO:0000256" key="10">
    <source>
        <dbReference type="ARBA" id="ARBA00022960"/>
    </source>
</evidence>
<evidence type="ECO:0000313" key="20">
    <source>
        <dbReference type="EMBL" id="HIV73675.1"/>
    </source>
</evidence>
<comment type="catalytic activity">
    <reaction evidence="16">
        <text>[GlcNAc-(1-&gt;4)-Mur2Ac(oyl-L-Ala-gamma-D-Glu-L-Lys-D-Ala-D-Ala)](n)-di-trans,octa-cis-undecaprenyl diphosphate + beta-D-GlcNAc-(1-&gt;4)-Mur2Ac(oyl-L-Ala-gamma-D-Glu-L-Lys-D-Ala-D-Ala)-di-trans,octa-cis-undecaprenyl diphosphate = [GlcNAc-(1-&gt;4)-Mur2Ac(oyl-L-Ala-gamma-D-Glu-L-Lys-D-Ala-D-Ala)](n+1)-di-trans,octa-cis-undecaprenyl diphosphate + di-trans,octa-cis-undecaprenyl diphosphate + H(+)</text>
        <dbReference type="Rhea" id="RHEA:23708"/>
        <dbReference type="Rhea" id="RHEA-COMP:9602"/>
        <dbReference type="Rhea" id="RHEA-COMP:9603"/>
        <dbReference type="ChEBI" id="CHEBI:15378"/>
        <dbReference type="ChEBI" id="CHEBI:58405"/>
        <dbReference type="ChEBI" id="CHEBI:60033"/>
        <dbReference type="ChEBI" id="CHEBI:78435"/>
        <dbReference type="EC" id="2.4.99.28"/>
    </reaction>
</comment>
<keyword evidence="6" id="KW-0645">Protease</keyword>
<evidence type="ECO:0000256" key="14">
    <source>
        <dbReference type="ARBA" id="ARBA00023316"/>
    </source>
</evidence>
<proteinExistence type="inferred from homology"/>
<dbReference type="FunFam" id="1.10.3810.10:FF:000001">
    <property type="entry name" value="Penicillin-binding protein 1A"/>
    <property type="match status" value="1"/>
</dbReference>
<evidence type="ECO:0000256" key="9">
    <source>
        <dbReference type="ARBA" id="ARBA00022801"/>
    </source>
</evidence>
<dbReference type="InterPro" id="IPR001460">
    <property type="entry name" value="PCN-bd_Tpept"/>
</dbReference>
<dbReference type="Gene3D" id="1.10.3810.10">
    <property type="entry name" value="Biosynthetic peptidoglycan transglycosylase-like"/>
    <property type="match status" value="1"/>
</dbReference>
<reference evidence="20" key="2">
    <citation type="submission" date="2021-04" db="EMBL/GenBank/DDBJ databases">
        <authorList>
            <person name="Gilroy R."/>
        </authorList>
    </citation>
    <scope>NUCLEOTIDE SEQUENCE</scope>
    <source>
        <strain evidence="20">CHK169-2315</strain>
    </source>
</reference>
<evidence type="ECO:0000256" key="2">
    <source>
        <dbReference type="ARBA" id="ARBA00007090"/>
    </source>
</evidence>
<name>A0A9D1TJ06_9BACI</name>
<dbReference type="PANTHER" id="PTHR32282">
    <property type="entry name" value="BINDING PROTEIN TRANSPEPTIDASE, PUTATIVE-RELATED"/>
    <property type="match status" value="1"/>
</dbReference>
<keyword evidence="11" id="KW-0573">Peptidoglycan synthesis</keyword>
<feature type="domain" description="Glycosyl transferase family 51" evidence="19">
    <location>
        <begin position="55"/>
        <end position="223"/>
    </location>
</feature>
<keyword evidence="9" id="KW-0378">Hydrolase</keyword>
<dbReference type="InterPro" id="IPR012338">
    <property type="entry name" value="Beta-lactam/transpept-like"/>
</dbReference>
<evidence type="ECO:0000256" key="13">
    <source>
        <dbReference type="ARBA" id="ARBA00023268"/>
    </source>
</evidence>
<dbReference type="GO" id="GO:0005886">
    <property type="term" value="C:plasma membrane"/>
    <property type="evidence" value="ECO:0007669"/>
    <property type="project" value="UniProtKB-SubCell"/>
</dbReference>
<dbReference type="GO" id="GO:0008955">
    <property type="term" value="F:peptidoglycan glycosyltransferase activity"/>
    <property type="evidence" value="ECO:0007669"/>
    <property type="project" value="UniProtKB-EC"/>
</dbReference>
<dbReference type="NCBIfam" id="TIGR02074">
    <property type="entry name" value="PBP_1a_fam"/>
    <property type="match status" value="1"/>
</dbReference>
<keyword evidence="5" id="KW-0121">Carboxypeptidase</keyword>
<dbReference type="GO" id="GO:0008360">
    <property type="term" value="P:regulation of cell shape"/>
    <property type="evidence" value="ECO:0007669"/>
    <property type="project" value="UniProtKB-KW"/>
</dbReference>
<dbReference type="GO" id="GO:0030288">
    <property type="term" value="C:outer membrane-bounded periplasmic space"/>
    <property type="evidence" value="ECO:0007669"/>
    <property type="project" value="TreeGrafter"/>
</dbReference>
<dbReference type="EMBL" id="DXHX01000016">
    <property type="protein sequence ID" value="HIV73675.1"/>
    <property type="molecule type" value="Genomic_DNA"/>
</dbReference>